<keyword evidence="5" id="KW-0119">Carbohydrate metabolism</keyword>
<keyword evidence="7" id="KW-1185">Reference proteome</keyword>
<evidence type="ECO:0000256" key="2">
    <source>
        <dbReference type="ARBA" id="ARBA00006906"/>
    </source>
</evidence>
<dbReference type="CDD" id="cd00452">
    <property type="entry name" value="KDPG_aldolase"/>
    <property type="match status" value="1"/>
</dbReference>
<dbReference type="Gene3D" id="3.20.20.70">
    <property type="entry name" value="Aldolase class I"/>
    <property type="match status" value="1"/>
</dbReference>
<dbReference type="InterPro" id="IPR013785">
    <property type="entry name" value="Aldolase_TIM"/>
</dbReference>
<evidence type="ECO:0000256" key="3">
    <source>
        <dbReference type="ARBA" id="ARBA00011233"/>
    </source>
</evidence>
<proteinExistence type="inferred from homology"/>
<comment type="similarity">
    <text evidence="2">Belongs to the KHG/KDPG aldolase family.</text>
</comment>
<accession>A0ABP6XHZ3</accession>
<keyword evidence="4" id="KW-0456">Lyase</keyword>
<dbReference type="Proteomes" id="UP001500767">
    <property type="component" value="Unassembled WGS sequence"/>
</dbReference>
<protein>
    <submittedName>
        <fullName evidence="6">Bifunctional 4-hydroxy-2-oxoglutarate aldolase/2-dehydro-3-deoxy-phosphogluconate aldolase</fullName>
    </submittedName>
</protein>
<evidence type="ECO:0000256" key="5">
    <source>
        <dbReference type="ARBA" id="ARBA00023277"/>
    </source>
</evidence>
<dbReference type="PANTHER" id="PTHR30246:SF1">
    <property type="entry name" value="2-DEHYDRO-3-DEOXY-6-PHOSPHOGALACTONATE ALDOLASE-RELATED"/>
    <property type="match status" value="1"/>
</dbReference>
<comment type="subunit">
    <text evidence="3">Homotrimer.</text>
</comment>
<gene>
    <name evidence="6" type="ORF">GCM10022197_20860</name>
</gene>
<dbReference type="InterPro" id="IPR031338">
    <property type="entry name" value="KDPG/KHG_AS_2"/>
</dbReference>
<comment type="pathway">
    <text evidence="1">Carbohydrate acid metabolism.</text>
</comment>
<dbReference type="NCBIfam" id="TIGR01182">
    <property type="entry name" value="eda"/>
    <property type="match status" value="1"/>
</dbReference>
<sequence>MTTNTRPDETSTPGGDVLARLRETVVVAVLRAPSAQVAVSAVDALVAGGVTGIEVTYSTPEVPVVLREVRDRHPGVLLGAGTVRRPEHAMEAVAAGAEFLVSPGSLPELTGVMLGTGATVLCGALSPTEVMVALDLGVHVVKLFPSSLGGPAYLKALRGPFPDVDFCPTGGVDPGNLADWLAAGAVAVGAGGELCPARALAVGDWATVTASARRFRAAADAARGVPA</sequence>
<dbReference type="EMBL" id="BAAAYR010000002">
    <property type="protein sequence ID" value="GAA3564956.1"/>
    <property type="molecule type" value="Genomic_DNA"/>
</dbReference>
<dbReference type="PROSITE" id="PS00160">
    <property type="entry name" value="ALDOLASE_KDPG_KHG_2"/>
    <property type="match status" value="1"/>
</dbReference>
<dbReference type="SUPFAM" id="SSF51569">
    <property type="entry name" value="Aldolase"/>
    <property type="match status" value="1"/>
</dbReference>
<comment type="caution">
    <text evidence="6">The sequence shown here is derived from an EMBL/GenBank/DDBJ whole genome shotgun (WGS) entry which is preliminary data.</text>
</comment>
<dbReference type="Pfam" id="PF01081">
    <property type="entry name" value="Aldolase"/>
    <property type="match status" value="1"/>
</dbReference>
<evidence type="ECO:0000313" key="6">
    <source>
        <dbReference type="EMBL" id="GAA3564956.1"/>
    </source>
</evidence>
<dbReference type="RefSeq" id="WP_204910728.1">
    <property type="nucleotide sequence ID" value="NZ_BAAAYR010000002.1"/>
</dbReference>
<organism evidence="6 7">
    <name type="scientific">Microlunatus spumicola</name>
    <dbReference type="NCBI Taxonomy" id="81499"/>
    <lineage>
        <taxon>Bacteria</taxon>
        <taxon>Bacillati</taxon>
        <taxon>Actinomycetota</taxon>
        <taxon>Actinomycetes</taxon>
        <taxon>Propionibacteriales</taxon>
        <taxon>Propionibacteriaceae</taxon>
        <taxon>Microlunatus</taxon>
    </lineage>
</organism>
<evidence type="ECO:0000256" key="4">
    <source>
        <dbReference type="ARBA" id="ARBA00023239"/>
    </source>
</evidence>
<reference evidence="7" key="1">
    <citation type="journal article" date="2019" name="Int. J. Syst. Evol. Microbiol.">
        <title>The Global Catalogue of Microorganisms (GCM) 10K type strain sequencing project: providing services to taxonomists for standard genome sequencing and annotation.</title>
        <authorList>
            <consortium name="The Broad Institute Genomics Platform"/>
            <consortium name="The Broad Institute Genome Sequencing Center for Infectious Disease"/>
            <person name="Wu L."/>
            <person name="Ma J."/>
        </authorList>
    </citation>
    <scope>NUCLEOTIDE SEQUENCE [LARGE SCALE GENOMIC DNA]</scope>
    <source>
        <strain evidence="7">JCM 16540</strain>
    </source>
</reference>
<name>A0ABP6XHZ3_9ACTN</name>
<dbReference type="InterPro" id="IPR000887">
    <property type="entry name" value="Aldlse_KDPG_KHG"/>
</dbReference>
<evidence type="ECO:0000256" key="1">
    <source>
        <dbReference type="ARBA" id="ARBA00004761"/>
    </source>
</evidence>
<dbReference type="PANTHER" id="PTHR30246">
    <property type="entry name" value="2-KETO-3-DEOXY-6-PHOSPHOGLUCONATE ALDOLASE"/>
    <property type="match status" value="1"/>
</dbReference>
<evidence type="ECO:0000313" key="7">
    <source>
        <dbReference type="Proteomes" id="UP001500767"/>
    </source>
</evidence>